<proteinExistence type="predicted"/>
<organism evidence="1 2">
    <name type="scientific">Desulfonema ishimotonii</name>
    <dbReference type="NCBI Taxonomy" id="45657"/>
    <lineage>
        <taxon>Bacteria</taxon>
        <taxon>Pseudomonadati</taxon>
        <taxon>Thermodesulfobacteriota</taxon>
        <taxon>Desulfobacteria</taxon>
        <taxon>Desulfobacterales</taxon>
        <taxon>Desulfococcaceae</taxon>
        <taxon>Desulfonema</taxon>
    </lineage>
</organism>
<dbReference type="AlphaFoldDB" id="A0A401FS45"/>
<gene>
    <name evidence="1" type="ORF">DENIS_0726</name>
</gene>
<evidence type="ECO:0000313" key="1">
    <source>
        <dbReference type="EMBL" id="GBC59785.1"/>
    </source>
</evidence>
<name>A0A401FS45_9BACT</name>
<dbReference type="EMBL" id="BEXT01000001">
    <property type="protein sequence ID" value="GBC59785.1"/>
    <property type="molecule type" value="Genomic_DNA"/>
</dbReference>
<comment type="caution">
    <text evidence="1">The sequence shown here is derived from an EMBL/GenBank/DDBJ whole genome shotgun (WGS) entry which is preliminary data.</text>
</comment>
<protein>
    <submittedName>
        <fullName evidence="1">Uncharacterized protein</fullName>
    </submittedName>
</protein>
<keyword evidence="2" id="KW-1185">Reference proteome</keyword>
<reference evidence="2" key="2">
    <citation type="submission" date="2019-01" db="EMBL/GenBank/DDBJ databases">
        <title>Genome sequence of Desulfonema ishimotonii strain Tokyo 01.</title>
        <authorList>
            <person name="Fukui M."/>
        </authorList>
    </citation>
    <scope>NUCLEOTIDE SEQUENCE [LARGE SCALE GENOMIC DNA]</scope>
    <source>
        <strain evidence="2">Tokyo 01</strain>
    </source>
</reference>
<accession>A0A401FS45</accession>
<dbReference type="Proteomes" id="UP000288096">
    <property type="component" value="Unassembled WGS sequence"/>
</dbReference>
<reference evidence="2" key="1">
    <citation type="submission" date="2017-11" db="EMBL/GenBank/DDBJ databases">
        <authorList>
            <person name="Watanabe M."/>
            <person name="Kojima H."/>
        </authorList>
    </citation>
    <scope>NUCLEOTIDE SEQUENCE [LARGE SCALE GENOMIC DNA]</scope>
    <source>
        <strain evidence="2">Tokyo 01</strain>
    </source>
</reference>
<evidence type="ECO:0000313" key="2">
    <source>
        <dbReference type="Proteomes" id="UP000288096"/>
    </source>
</evidence>
<sequence length="201" mass="22852">MYRSAVADARVAEADEIYGELTAITHDNTDLIWDDGKKRVLVVTWTSWAGYDDKIGQQMEMSRETWVTVVPELKDFCGKPETSEIPLRLEQLLGLPPGNGKNRFAELWVSPHDLFRPSPDPEITDRESELSFPPGAGYEHKKWISDLANRSYDENGYPWTRLGYTYDWGNPADEVGLSEFVIRKGAFVEVRSVSENAAYCK</sequence>